<evidence type="ECO:0000256" key="2">
    <source>
        <dbReference type="SAM" id="MobiDB-lite"/>
    </source>
</evidence>
<feature type="region of interest" description="Disordered" evidence="2">
    <location>
        <begin position="145"/>
        <end position="172"/>
    </location>
</feature>
<evidence type="ECO:0008006" key="4">
    <source>
        <dbReference type="Google" id="ProtNLM"/>
    </source>
</evidence>
<evidence type="ECO:0000256" key="1">
    <source>
        <dbReference type="SAM" id="Coils"/>
    </source>
</evidence>
<evidence type="ECO:0000313" key="3">
    <source>
        <dbReference type="EMBL" id="GEU88695.1"/>
    </source>
</evidence>
<reference evidence="3" key="1">
    <citation type="journal article" date="2019" name="Sci. Rep.">
        <title>Draft genome of Tanacetum cinerariifolium, the natural source of mosquito coil.</title>
        <authorList>
            <person name="Yamashiro T."/>
            <person name="Shiraishi A."/>
            <person name="Satake H."/>
            <person name="Nakayama K."/>
        </authorList>
    </citation>
    <scope>NUCLEOTIDE SEQUENCE</scope>
</reference>
<organism evidence="3">
    <name type="scientific">Tanacetum cinerariifolium</name>
    <name type="common">Dalmatian daisy</name>
    <name type="synonym">Chrysanthemum cinerariifolium</name>
    <dbReference type="NCBI Taxonomy" id="118510"/>
    <lineage>
        <taxon>Eukaryota</taxon>
        <taxon>Viridiplantae</taxon>
        <taxon>Streptophyta</taxon>
        <taxon>Embryophyta</taxon>
        <taxon>Tracheophyta</taxon>
        <taxon>Spermatophyta</taxon>
        <taxon>Magnoliopsida</taxon>
        <taxon>eudicotyledons</taxon>
        <taxon>Gunneridae</taxon>
        <taxon>Pentapetalae</taxon>
        <taxon>asterids</taxon>
        <taxon>campanulids</taxon>
        <taxon>Asterales</taxon>
        <taxon>Asteraceae</taxon>
        <taxon>Asteroideae</taxon>
        <taxon>Anthemideae</taxon>
        <taxon>Anthemidinae</taxon>
        <taxon>Tanacetum</taxon>
    </lineage>
</organism>
<sequence>MLAANTYSKANVAVLNTRQTPIQKQPETLLCLVGLSRIYFLEDDVYPTFLHDDDQGGAPNPTKVKTGLRPRASHEVPVFTVITSRVINMEDPNAATESFGTPSIIEKSRLRGGDCCHGTPSTMGGKYLASMGLEAGSTFFAPAPQETHADVSDSDPLSYAKPPSNPERPNLPIERPSREIQILRSLPPSPPLLGRGGPYSTARVFLELRHLLNDDFFGKYNINLVRQVAMGSQLRLRFEQDVRLRKRATERIAKWEQRIQVREEEIKKLDQKVQGLRNQTSNLKTLLKAEADMKKAAEAKNVDITKELESLCAQFSDLQIDARLDALSIDFDEELYPHMLTASAGRRWVIGHGLRLAVMKCRESLEQRKAFTNVVSAGLVKGMSEGPPRAERSKVPISGSVGRFKGCPNGGNHGVRDPRDPWAIKGEILLEDAIAANVSRAEKKKKCRLVCRTHGVGSTHNARSDGVPVSVPTVAPQGLAILLADATTQTETFEDDASPRLLRSKSLPPMYNLDWP</sequence>
<dbReference type="EMBL" id="BKCJ010009804">
    <property type="protein sequence ID" value="GEU88695.1"/>
    <property type="molecule type" value="Genomic_DNA"/>
</dbReference>
<accession>A0A6L2NVR3</accession>
<comment type="caution">
    <text evidence="3">The sequence shown here is derived from an EMBL/GenBank/DDBJ whole genome shotgun (WGS) entry which is preliminary data.</text>
</comment>
<protein>
    <recommendedName>
        <fullName evidence="4">Transposase (Putative), gypsy type</fullName>
    </recommendedName>
</protein>
<dbReference type="AlphaFoldDB" id="A0A6L2NVR3"/>
<feature type="coiled-coil region" evidence="1">
    <location>
        <begin position="245"/>
        <end position="314"/>
    </location>
</feature>
<keyword evidence="1" id="KW-0175">Coiled coil</keyword>
<name>A0A6L2NVR3_TANCI</name>
<proteinExistence type="predicted"/>
<gene>
    <name evidence="3" type="ORF">Tci_060673</name>
</gene>